<evidence type="ECO:0000256" key="3">
    <source>
        <dbReference type="ARBA" id="ARBA00022692"/>
    </source>
</evidence>
<feature type="transmembrane region" description="Helical" evidence="6">
    <location>
        <begin position="41"/>
        <end position="68"/>
    </location>
</feature>
<dbReference type="AlphaFoldDB" id="A0A0W0YMG4"/>
<dbReference type="PANTHER" id="PTHR43124">
    <property type="entry name" value="PURINE EFFLUX PUMP PBUE"/>
    <property type="match status" value="1"/>
</dbReference>
<dbReference type="PATRIC" id="fig|1122169.6.peg.2573"/>
<dbReference type="PROSITE" id="PS50850">
    <property type="entry name" value="MFS"/>
    <property type="match status" value="1"/>
</dbReference>
<feature type="transmembrane region" description="Helical" evidence="6">
    <location>
        <begin position="284"/>
        <end position="301"/>
    </location>
</feature>
<evidence type="ECO:0000313" key="9">
    <source>
        <dbReference type="Proteomes" id="UP000054600"/>
    </source>
</evidence>
<dbReference type="OrthoDB" id="5620971at2"/>
<dbReference type="PANTHER" id="PTHR43124:SF3">
    <property type="entry name" value="CHLORAMPHENICOL EFFLUX PUMP RV0191"/>
    <property type="match status" value="1"/>
</dbReference>
<keyword evidence="2" id="KW-1003">Cell membrane</keyword>
<dbReference type="STRING" id="1122169.Lsha_2240"/>
<dbReference type="RefSeq" id="WP_018577328.1">
    <property type="nucleotide sequence ID" value="NZ_KB892400.1"/>
</dbReference>
<gene>
    <name evidence="8" type="ORF">Lsha_2240</name>
</gene>
<dbReference type="InterPro" id="IPR050189">
    <property type="entry name" value="MFS_Efflux_Transporters"/>
</dbReference>
<accession>A0A0W0YMG4</accession>
<evidence type="ECO:0000256" key="2">
    <source>
        <dbReference type="ARBA" id="ARBA00022475"/>
    </source>
</evidence>
<dbReference type="InterPro" id="IPR011701">
    <property type="entry name" value="MFS"/>
</dbReference>
<dbReference type="CDD" id="cd06174">
    <property type="entry name" value="MFS"/>
    <property type="match status" value="1"/>
</dbReference>
<keyword evidence="3 6" id="KW-0812">Transmembrane</keyword>
<evidence type="ECO:0000259" key="7">
    <source>
        <dbReference type="PROSITE" id="PS50850"/>
    </source>
</evidence>
<name>A0A0W0YMG4_9GAMM</name>
<feature type="transmembrane region" description="Helical" evidence="6">
    <location>
        <begin position="162"/>
        <end position="185"/>
    </location>
</feature>
<keyword evidence="9" id="KW-1185">Reference proteome</keyword>
<feature type="transmembrane region" description="Helical" evidence="6">
    <location>
        <begin position="129"/>
        <end position="150"/>
    </location>
</feature>
<dbReference type="Pfam" id="PF07690">
    <property type="entry name" value="MFS_1"/>
    <property type="match status" value="2"/>
</dbReference>
<dbReference type="Gene3D" id="1.20.1250.20">
    <property type="entry name" value="MFS general substrate transporter like domains"/>
    <property type="match status" value="2"/>
</dbReference>
<dbReference type="SUPFAM" id="SSF103473">
    <property type="entry name" value="MFS general substrate transporter"/>
    <property type="match status" value="1"/>
</dbReference>
<dbReference type="eggNOG" id="COG2271">
    <property type="taxonomic scope" value="Bacteria"/>
</dbReference>
<feature type="transmembrane region" description="Helical" evidence="6">
    <location>
        <begin position="381"/>
        <end position="400"/>
    </location>
</feature>
<feature type="transmembrane region" description="Helical" evidence="6">
    <location>
        <begin position="217"/>
        <end position="234"/>
    </location>
</feature>
<dbReference type="GO" id="GO:0005886">
    <property type="term" value="C:plasma membrane"/>
    <property type="evidence" value="ECO:0007669"/>
    <property type="project" value="UniProtKB-SubCell"/>
</dbReference>
<feature type="domain" description="Major facilitator superfamily (MFS) profile" evidence="7">
    <location>
        <begin position="8"/>
        <end position="404"/>
    </location>
</feature>
<comment type="subcellular location">
    <subcellularLocation>
        <location evidence="1">Cell membrane</location>
        <topology evidence="1">Multi-pass membrane protein</topology>
    </subcellularLocation>
</comment>
<feature type="transmembrane region" description="Helical" evidence="6">
    <location>
        <begin position="100"/>
        <end position="122"/>
    </location>
</feature>
<evidence type="ECO:0000256" key="1">
    <source>
        <dbReference type="ARBA" id="ARBA00004651"/>
    </source>
</evidence>
<evidence type="ECO:0000256" key="6">
    <source>
        <dbReference type="SAM" id="Phobius"/>
    </source>
</evidence>
<protein>
    <submittedName>
        <fullName evidence="8">Major facilitator superfamily (MFS) transporter</fullName>
    </submittedName>
</protein>
<feature type="transmembrane region" description="Helical" evidence="6">
    <location>
        <begin position="336"/>
        <end position="361"/>
    </location>
</feature>
<evidence type="ECO:0000256" key="5">
    <source>
        <dbReference type="ARBA" id="ARBA00023136"/>
    </source>
</evidence>
<comment type="caution">
    <text evidence="8">The sequence shown here is derived from an EMBL/GenBank/DDBJ whole genome shotgun (WGS) entry which is preliminary data.</text>
</comment>
<reference evidence="8 9" key="1">
    <citation type="submission" date="2015-11" db="EMBL/GenBank/DDBJ databases">
        <title>Genomic analysis of 38 Legionella species identifies large and diverse effector repertoires.</title>
        <authorList>
            <person name="Burstein D."/>
            <person name="Amaro F."/>
            <person name="Zusman T."/>
            <person name="Lifshitz Z."/>
            <person name="Cohen O."/>
            <person name="Gilbert J.A."/>
            <person name="Pupko T."/>
            <person name="Shuman H.A."/>
            <person name="Segal G."/>
        </authorList>
    </citation>
    <scope>NUCLEOTIDE SEQUENCE [LARGE SCALE GENOMIC DNA]</scope>
    <source>
        <strain evidence="8 9">ATCC 49655</strain>
    </source>
</reference>
<dbReference type="InterPro" id="IPR036259">
    <property type="entry name" value="MFS_trans_sf"/>
</dbReference>
<feature type="transmembrane region" description="Helical" evidence="6">
    <location>
        <begin position="254"/>
        <end position="272"/>
    </location>
</feature>
<feature type="transmembrane region" description="Helical" evidence="6">
    <location>
        <begin position="7"/>
        <end position="29"/>
    </location>
</feature>
<proteinExistence type="predicted"/>
<feature type="transmembrane region" description="Helical" evidence="6">
    <location>
        <begin position="75"/>
        <end position="94"/>
    </location>
</feature>
<dbReference type="InterPro" id="IPR020846">
    <property type="entry name" value="MFS_dom"/>
</dbReference>
<evidence type="ECO:0000313" key="8">
    <source>
        <dbReference type="EMBL" id="KTD57806.1"/>
    </source>
</evidence>
<keyword evidence="5 6" id="KW-0472">Membrane</keyword>
<organism evidence="8 9">
    <name type="scientific">Legionella shakespearei DSM 23087</name>
    <dbReference type="NCBI Taxonomy" id="1122169"/>
    <lineage>
        <taxon>Bacteria</taxon>
        <taxon>Pseudomonadati</taxon>
        <taxon>Pseudomonadota</taxon>
        <taxon>Gammaproteobacteria</taxon>
        <taxon>Legionellales</taxon>
        <taxon>Legionellaceae</taxon>
        <taxon>Legionella</taxon>
    </lineage>
</organism>
<dbReference type="GO" id="GO:0022857">
    <property type="term" value="F:transmembrane transporter activity"/>
    <property type="evidence" value="ECO:0007669"/>
    <property type="project" value="InterPro"/>
</dbReference>
<evidence type="ECO:0000256" key="4">
    <source>
        <dbReference type="ARBA" id="ARBA00022989"/>
    </source>
</evidence>
<keyword evidence="4 6" id="KW-1133">Transmembrane helix</keyword>
<dbReference type="Proteomes" id="UP000054600">
    <property type="component" value="Unassembled WGS sequence"/>
</dbReference>
<dbReference type="EMBL" id="LNYW01000063">
    <property type="protein sequence ID" value="KTD57806.1"/>
    <property type="molecule type" value="Genomic_DNA"/>
</dbReference>
<feature type="transmembrane region" description="Helical" evidence="6">
    <location>
        <begin position="307"/>
        <end position="329"/>
    </location>
</feature>
<sequence>MTVRGLIIWLICSLFFLYEFFLRTVLGIFQVSLMSELNLSAIQFAILSTTAYQVIYGIMQLPVGVIAVRYGLKKTLLFAAMICTIATLGFAISQTYASALFFRFLMGLGSSFGFVCLLLSVYDWLPKKNIALFIGLSQFIGTMGPLFAAGPLSSILASNLQGWRSLFFALSCLGAGLTALIFYFVESNRQQHDSFFILSRPKSFYFNIRQLLKQKQVWYIGLYSALVYFSLEYFSENEGITFLVAKGLSTHFSAYLISLAWLGYAIGCPFLGYLSDRYQLRKPIMIFSILCVLLSLLVIIYSPLYQWLLLACFFIFGFGASGQSIGFAVMSEYCRASYLTIGLAFNNSVIMFYTAFSAPLLGWVLEKKPLSISMLIHYQNSFSLLIALIVAGAILSIFFIKETYCKQVHETTQLRLMPQ</sequence>